<evidence type="ECO:0000259" key="3">
    <source>
        <dbReference type="SMART" id="SM00331"/>
    </source>
</evidence>
<dbReference type="Pfam" id="PF13581">
    <property type="entry name" value="HATPase_c_2"/>
    <property type="match status" value="1"/>
</dbReference>
<dbReference type="SMART" id="SM00331">
    <property type="entry name" value="PP2C_SIG"/>
    <property type="match status" value="1"/>
</dbReference>
<keyword evidence="1" id="KW-0378">Hydrolase</keyword>
<dbReference type="SUPFAM" id="SSF81606">
    <property type="entry name" value="PP2C-like"/>
    <property type="match status" value="1"/>
</dbReference>
<feature type="domain" description="PPM-type phosphatase" evidence="3">
    <location>
        <begin position="336"/>
        <end position="542"/>
    </location>
</feature>
<evidence type="ECO:0000256" key="1">
    <source>
        <dbReference type="ARBA" id="ARBA00022801"/>
    </source>
</evidence>
<dbReference type="PANTHER" id="PTHR43156">
    <property type="entry name" value="STAGE II SPORULATION PROTEIN E-RELATED"/>
    <property type="match status" value="1"/>
</dbReference>
<gene>
    <name evidence="4" type="ORF">OVN18_06890</name>
</gene>
<dbReference type="Gene3D" id="3.30.450.40">
    <property type="match status" value="1"/>
</dbReference>
<name>A0A9E8MIR7_9MICO</name>
<dbReference type="CDD" id="cd16936">
    <property type="entry name" value="HATPase_RsbW-like"/>
    <property type="match status" value="1"/>
</dbReference>
<protein>
    <submittedName>
        <fullName evidence="4">SpoIIE family protein phosphatase</fullName>
    </submittedName>
</protein>
<dbReference type="SUPFAM" id="SSF55781">
    <property type="entry name" value="GAF domain-like"/>
    <property type="match status" value="1"/>
</dbReference>
<evidence type="ECO:0000259" key="2">
    <source>
        <dbReference type="SMART" id="SM00065"/>
    </source>
</evidence>
<accession>A0A9E8MIR7</accession>
<dbReference type="InterPro" id="IPR036890">
    <property type="entry name" value="HATPase_C_sf"/>
</dbReference>
<sequence length="544" mass="58783">MSPLVARSKRFATPAEDLDSVHELLQETWAASPALSPRDRMAVETAVAELVANVIQHAGHGGDVAFTLTVIVEESRVEVTVSDSGHEVDVDLTGPREMPDPLAESGRGLPLMQMLLDSVEYHRVEEMNHWTLIRSREEHAGGQSGDDVDRPVKRSLPSVSISGVIDEMARQRALDELGIVDTPPEERFDRVTRLAQQLFGVESVAINMIDRDRQWSKSIVGPALPEKPRIDSICTVTIESDETLVVPDLTADPRFARLADPEGLQFYAGHPLYAPGGERIGSFCIYDSQPRAFGEREAAMLRDLASWVQQELSVSQELSRAAEVQQGLLPQQLLSMPGWEIAGMCLPARAVGGDFYDWYPVGEGAAFTLADTMGKGIGSAIIAATVRAVLRSSARYGDVRGAVEAAAAALTADLDSAGLFVTLFHGRLDMDTGEMTFIDAGHGLTIVMRVDGSVERLKSMSPPLGIDAETEWMPQTVILEPGETLIAMSDGVLDLYDGSLASLDNVAALAMLAGSAEEIVQAMRTRARGVAPDDVTVMVIRRDA</sequence>
<keyword evidence="5" id="KW-1185">Reference proteome</keyword>
<dbReference type="Proteomes" id="UP001164706">
    <property type="component" value="Chromosome"/>
</dbReference>
<reference evidence="4" key="1">
    <citation type="submission" date="2022-11" db="EMBL/GenBank/DDBJ databases">
        <title>Description of Microcella daejonensis nov. sp, isolated from riverside soil.</title>
        <authorList>
            <person name="Molina K.M."/>
            <person name="Kim S.B."/>
        </authorList>
    </citation>
    <scope>NUCLEOTIDE SEQUENCE</scope>
    <source>
        <strain evidence="4">MMS21-STM12</strain>
    </source>
</reference>
<dbReference type="SUPFAM" id="SSF55874">
    <property type="entry name" value="ATPase domain of HSP90 chaperone/DNA topoisomerase II/histidine kinase"/>
    <property type="match status" value="1"/>
</dbReference>
<dbReference type="InterPro" id="IPR052016">
    <property type="entry name" value="Bact_Sigma-Reg"/>
</dbReference>
<dbReference type="RefSeq" id="WP_267779983.1">
    <property type="nucleotide sequence ID" value="NZ_CP113089.1"/>
</dbReference>
<dbReference type="InterPro" id="IPR003594">
    <property type="entry name" value="HATPase_dom"/>
</dbReference>
<dbReference type="Gene3D" id="3.30.565.10">
    <property type="entry name" value="Histidine kinase-like ATPase, C-terminal domain"/>
    <property type="match status" value="1"/>
</dbReference>
<dbReference type="InterPro" id="IPR036457">
    <property type="entry name" value="PPM-type-like_dom_sf"/>
</dbReference>
<dbReference type="AlphaFoldDB" id="A0A9E8MIR7"/>
<dbReference type="GO" id="GO:0016791">
    <property type="term" value="F:phosphatase activity"/>
    <property type="evidence" value="ECO:0007669"/>
    <property type="project" value="TreeGrafter"/>
</dbReference>
<dbReference type="Pfam" id="PF01590">
    <property type="entry name" value="GAF"/>
    <property type="match status" value="1"/>
</dbReference>
<dbReference type="Pfam" id="PF07228">
    <property type="entry name" value="SpoIIE"/>
    <property type="match status" value="1"/>
</dbReference>
<feature type="domain" description="GAF" evidence="2">
    <location>
        <begin position="183"/>
        <end position="322"/>
    </location>
</feature>
<dbReference type="EMBL" id="CP113089">
    <property type="protein sequence ID" value="WAB80307.1"/>
    <property type="molecule type" value="Genomic_DNA"/>
</dbReference>
<dbReference type="Gene3D" id="3.60.40.10">
    <property type="entry name" value="PPM-type phosphatase domain"/>
    <property type="match status" value="1"/>
</dbReference>
<dbReference type="SMART" id="SM00065">
    <property type="entry name" value="GAF"/>
    <property type="match status" value="1"/>
</dbReference>
<dbReference type="InterPro" id="IPR029016">
    <property type="entry name" value="GAF-like_dom_sf"/>
</dbReference>
<dbReference type="KEGG" id="mdb:OVN18_06890"/>
<dbReference type="PANTHER" id="PTHR43156:SF2">
    <property type="entry name" value="STAGE II SPORULATION PROTEIN E"/>
    <property type="match status" value="1"/>
</dbReference>
<dbReference type="InterPro" id="IPR003018">
    <property type="entry name" value="GAF"/>
</dbReference>
<organism evidence="4 5">
    <name type="scientific">Microcella daejeonensis</name>
    <dbReference type="NCBI Taxonomy" id="2994971"/>
    <lineage>
        <taxon>Bacteria</taxon>
        <taxon>Bacillati</taxon>
        <taxon>Actinomycetota</taxon>
        <taxon>Actinomycetes</taxon>
        <taxon>Micrococcales</taxon>
        <taxon>Microbacteriaceae</taxon>
        <taxon>Microcella</taxon>
    </lineage>
</organism>
<evidence type="ECO:0000313" key="5">
    <source>
        <dbReference type="Proteomes" id="UP001164706"/>
    </source>
</evidence>
<dbReference type="InterPro" id="IPR001932">
    <property type="entry name" value="PPM-type_phosphatase-like_dom"/>
</dbReference>
<evidence type="ECO:0000313" key="4">
    <source>
        <dbReference type="EMBL" id="WAB80307.1"/>
    </source>
</evidence>
<proteinExistence type="predicted"/>